<comment type="caution">
    <text evidence="2">The sequence shown here is derived from an EMBL/GenBank/DDBJ whole genome shotgun (WGS) entry which is preliminary data.</text>
</comment>
<organism evidence="2 3">
    <name type="scientific">Toxoplasma gondii FOU</name>
    <dbReference type="NCBI Taxonomy" id="943167"/>
    <lineage>
        <taxon>Eukaryota</taxon>
        <taxon>Sar</taxon>
        <taxon>Alveolata</taxon>
        <taxon>Apicomplexa</taxon>
        <taxon>Conoidasida</taxon>
        <taxon>Coccidia</taxon>
        <taxon>Eucoccidiorida</taxon>
        <taxon>Eimeriorina</taxon>
        <taxon>Sarcocystidae</taxon>
        <taxon>Toxoplasma</taxon>
    </lineage>
</organism>
<dbReference type="Proteomes" id="UP000028838">
    <property type="component" value="Unassembled WGS sequence"/>
</dbReference>
<dbReference type="VEuPathDB" id="ToxoDB:TGFOU_402940"/>
<evidence type="ECO:0000313" key="2">
    <source>
        <dbReference type="EMBL" id="KFG55223.1"/>
    </source>
</evidence>
<reference evidence="2 3" key="1">
    <citation type="submission" date="2014-07" db="EMBL/GenBank/DDBJ databases">
        <authorList>
            <person name="Sibley D."/>
            <person name="Venepally P."/>
            <person name="Karamycheva S."/>
            <person name="Hadjithomas M."/>
            <person name="Khan A."/>
            <person name="Brunk B."/>
            <person name="Roos D."/>
            <person name="Caler E."/>
            <person name="Lorenzi H."/>
        </authorList>
    </citation>
    <scope>NUCLEOTIDE SEQUENCE [LARGE SCALE GENOMIC DNA]</scope>
    <source>
        <strain evidence="2 3">FOU</strain>
    </source>
</reference>
<gene>
    <name evidence="2" type="ORF">TGFOU_402940</name>
</gene>
<feature type="compositionally biased region" description="Basic residues" evidence="1">
    <location>
        <begin position="43"/>
        <end position="57"/>
    </location>
</feature>
<evidence type="ECO:0000256" key="1">
    <source>
        <dbReference type="SAM" id="MobiDB-lite"/>
    </source>
</evidence>
<sequence length="150" mass="16710">MTLEATNTRNLLLQLATRRSSQPRKSCRLCTVFSVTRRDPSLRRRRTPPGPRARLHPPRPLPLFAVSSTSWPNAQLCFCARRAAGRERSAGSAAGDAGDTSAAVSPARRPRLRPRPRPWRPRLQATRIPNSPAPPRETQALQKAATQKKH</sequence>
<feature type="region of interest" description="Disordered" evidence="1">
    <location>
        <begin position="40"/>
        <end position="61"/>
    </location>
</feature>
<proteinExistence type="predicted"/>
<dbReference type="AlphaFoldDB" id="A0A086LF05"/>
<evidence type="ECO:0000313" key="3">
    <source>
        <dbReference type="Proteomes" id="UP000028838"/>
    </source>
</evidence>
<name>A0A086LF05_TOXGO</name>
<feature type="region of interest" description="Disordered" evidence="1">
    <location>
        <begin position="85"/>
        <end position="150"/>
    </location>
</feature>
<dbReference type="EMBL" id="AEYH02000357">
    <property type="protein sequence ID" value="KFG55223.1"/>
    <property type="molecule type" value="Genomic_DNA"/>
</dbReference>
<feature type="compositionally biased region" description="Polar residues" evidence="1">
    <location>
        <begin position="139"/>
        <end position="150"/>
    </location>
</feature>
<accession>A0A086LF05</accession>
<protein>
    <submittedName>
        <fullName evidence="2">Uncharacterized protein</fullName>
    </submittedName>
</protein>
<feature type="compositionally biased region" description="Low complexity" evidence="1">
    <location>
        <begin position="90"/>
        <end position="107"/>
    </location>
</feature>
<feature type="compositionally biased region" description="Basic residues" evidence="1">
    <location>
        <begin position="108"/>
        <end position="120"/>
    </location>
</feature>